<dbReference type="InterPro" id="IPR014352">
    <property type="entry name" value="FERM/acyl-CoA-bd_prot_sf"/>
</dbReference>
<dbReference type="SUPFAM" id="SSF47031">
    <property type="entry name" value="Second domain of FERM"/>
    <property type="match status" value="1"/>
</dbReference>
<sequence>MCCGTVRPNRKGLPDNFRRRQFQLKKGDIPVRVRQNLTALVWKDKRDVYMLTNMHSPPAEGSFCDEHGNAIKPAIVANYNKHMGYVDKADRMANSYSISEFGNHDLERHTAEYLKDFALFPKHLISDDNLESLTEAVILQHAALAGLSQGTAEEYYILAAQQLDGYGQETFEAKLHFLATDPEVRARFLVLQDVLRNSGFGTGSTQPHEDN</sequence>
<dbReference type="EMBL" id="NEVH01005886">
    <property type="protein sequence ID" value="PNF38427.1"/>
    <property type="molecule type" value="Genomic_DNA"/>
</dbReference>
<keyword evidence="3" id="KW-1185">Reference proteome</keyword>
<dbReference type="InterPro" id="IPR035963">
    <property type="entry name" value="FERM_2"/>
</dbReference>
<evidence type="ECO:0000313" key="3">
    <source>
        <dbReference type="Proteomes" id="UP000235965"/>
    </source>
</evidence>
<reference evidence="2 3" key="1">
    <citation type="submission" date="2017-12" db="EMBL/GenBank/DDBJ databases">
        <title>Hemimetabolous genomes reveal molecular basis of termite eusociality.</title>
        <authorList>
            <person name="Harrison M.C."/>
            <person name="Jongepier E."/>
            <person name="Robertson H.M."/>
            <person name="Arning N."/>
            <person name="Bitard-Feildel T."/>
            <person name="Chao H."/>
            <person name="Childers C.P."/>
            <person name="Dinh H."/>
            <person name="Doddapaneni H."/>
            <person name="Dugan S."/>
            <person name="Gowin J."/>
            <person name="Greiner C."/>
            <person name="Han Y."/>
            <person name="Hu H."/>
            <person name="Hughes D.S.T."/>
            <person name="Huylmans A.-K."/>
            <person name="Kemena C."/>
            <person name="Kremer L.P.M."/>
            <person name="Lee S.L."/>
            <person name="Lopez-Ezquerra A."/>
            <person name="Mallet L."/>
            <person name="Monroy-Kuhn J.M."/>
            <person name="Moser A."/>
            <person name="Murali S.C."/>
            <person name="Muzny D.M."/>
            <person name="Otani S."/>
            <person name="Piulachs M.-D."/>
            <person name="Poelchau M."/>
            <person name="Qu J."/>
            <person name="Schaub F."/>
            <person name="Wada-Katsumata A."/>
            <person name="Worley K.C."/>
            <person name="Xie Q."/>
            <person name="Ylla G."/>
            <person name="Poulsen M."/>
            <person name="Gibbs R.A."/>
            <person name="Schal C."/>
            <person name="Richards S."/>
            <person name="Belles X."/>
            <person name="Korb J."/>
            <person name="Bornberg-Bauer E."/>
        </authorList>
    </citation>
    <scope>NUCLEOTIDE SEQUENCE [LARGE SCALE GENOMIC DNA]</scope>
    <source>
        <tissue evidence="2">Whole body</tissue>
    </source>
</reference>
<dbReference type="PANTHER" id="PTHR46599:SF3">
    <property type="entry name" value="PIGGYBAC TRANSPOSABLE ELEMENT-DERIVED PROTEIN 4"/>
    <property type="match status" value="1"/>
</dbReference>
<dbReference type="PANTHER" id="PTHR46599">
    <property type="entry name" value="PIGGYBAC TRANSPOSABLE ELEMENT-DERIVED PROTEIN 4"/>
    <property type="match status" value="1"/>
</dbReference>
<accession>A0A2J7RC64</accession>
<evidence type="ECO:0000313" key="2">
    <source>
        <dbReference type="EMBL" id="PNF38427.1"/>
    </source>
</evidence>
<gene>
    <name evidence="2" type="ORF">B7P43_G07155</name>
</gene>
<dbReference type="InterPro" id="IPR019748">
    <property type="entry name" value="FERM_central"/>
</dbReference>
<protein>
    <recommendedName>
        <fullName evidence="1">PiggyBac transposable element-derived protein domain-containing protein</fullName>
    </recommendedName>
</protein>
<dbReference type="Gene3D" id="1.20.80.10">
    <property type="match status" value="1"/>
</dbReference>
<dbReference type="InterPro" id="IPR029526">
    <property type="entry name" value="PGBD"/>
</dbReference>
<dbReference type="CDD" id="cd14473">
    <property type="entry name" value="FERM_B-lobe"/>
    <property type="match status" value="1"/>
</dbReference>
<proteinExistence type="predicted"/>
<name>A0A2J7RC64_9NEOP</name>
<organism evidence="2 3">
    <name type="scientific">Cryptotermes secundus</name>
    <dbReference type="NCBI Taxonomy" id="105785"/>
    <lineage>
        <taxon>Eukaryota</taxon>
        <taxon>Metazoa</taxon>
        <taxon>Ecdysozoa</taxon>
        <taxon>Arthropoda</taxon>
        <taxon>Hexapoda</taxon>
        <taxon>Insecta</taxon>
        <taxon>Pterygota</taxon>
        <taxon>Neoptera</taxon>
        <taxon>Polyneoptera</taxon>
        <taxon>Dictyoptera</taxon>
        <taxon>Blattodea</taxon>
        <taxon>Blattoidea</taxon>
        <taxon>Termitoidae</taxon>
        <taxon>Kalotermitidae</taxon>
        <taxon>Cryptotermitinae</taxon>
        <taxon>Cryptotermes</taxon>
    </lineage>
</organism>
<dbReference type="Pfam" id="PF13843">
    <property type="entry name" value="DDE_Tnp_1_7"/>
    <property type="match status" value="1"/>
</dbReference>
<dbReference type="InParanoid" id="A0A2J7RC64"/>
<comment type="caution">
    <text evidence="2">The sequence shown here is derived from an EMBL/GenBank/DDBJ whole genome shotgun (WGS) entry which is preliminary data.</text>
</comment>
<dbReference type="AlphaFoldDB" id="A0A2J7RC64"/>
<feature type="domain" description="PiggyBac transposable element-derived protein" evidence="1">
    <location>
        <begin position="1"/>
        <end position="107"/>
    </location>
</feature>
<dbReference type="Proteomes" id="UP000235965">
    <property type="component" value="Unassembled WGS sequence"/>
</dbReference>
<dbReference type="OrthoDB" id="10012364at2759"/>
<evidence type="ECO:0000259" key="1">
    <source>
        <dbReference type="Pfam" id="PF13843"/>
    </source>
</evidence>